<dbReference type="OrthoDB" id="3260393at2759"/>
<keyword evidence="3" id="KW-1185">Reference proteome</keyword>
<evidence type="ECO:0000256" key="1">
    <source>
        <dbReference type="SAM" id="MobiDB-lite"/>
    </source>
</evidence>
<comment type="caution">
    <text evidence="2">The sequence shown here is derived from an EMBL/GenBank/DDBJ whole genome shotgun (WGS) entry which is preliminary data.</text>
</comment>
<protein>
    <submittedName>
        <fullName evidence="2">Uncharacterized protein</fullName>
    </submittedName>
</protein>
<evidence type="ECO:0000313" key="3">
    <source>
        <dbReference type="Proteomes" id="UP000775547"/>
    </source>
</evidence>
<gene>
    <name evidence="2" type="ORF">DXG03_007841</name>
</gene>
<dbReference type="EMBL" id="JABCKV010000006">
    <property type="protein sequence ID" value="KAG5647917.1"/>
    <property type="molecule type" value="Genomic_DNA"/>
</dbReference>
<reference evidence="2" key="2">
    <citation type="submission" date="2021-10" db="EMBL/GenBank/DDBJ databases">
        <title>Phylogenomics reveals ancestral predisposition of the termite-cultivated fungus Termitomyces towards a domesticated lifestyle.</title>
        <authorList>
            <person name="Auxier B."/>
            <person name="Grum-Grzhimaylo A."/>
            <person name="Cardenas M.E."/>
            <person name="Lodge J.D."/>
            <person name="Laessoe T."/>
            <person name="Pedersen O."/>
            <person name="Smith M.E."/>
            <person name="Kuyper T.W."/>
            <person name="Franco-Molano E.A."/>
            <person name="Baroni T.J."/>
            <person name="Aanen D.K."/>
        </authorList>
    </citation>
    <scope>NUCLEOTIDE SEQUENCE</scope>
    <source>
        <strain evidence="2">AP01</strain>
        <tissue evidence="2">Mycelium</tissue>
    </source>
</reference>
<feature type="region of interest" description="Disordered" evidence="1">
    <location>
        <begin position="1"/>
        <end position="55"/>
    </location>
</feature>
<feature type="compositionally biased region" description="Polar residues" evidence="1">
    <location>
        <begin position="40"/>
        <end position="53"/>
    </location>
</feature>
<feature type="region of interest" description="Disordered" evidence="1">
    <location>
        <begin position="156"/>
        <end position="263"/>
    </location>
</feature>
<dbReference type="AlphaFoldDB" id="A0A9P7GIZ1"/>
<proteinExistence type="predicted"/>
<name>A0A9P7GIZ1_9AGAR</name>
<reference evidence="2" key="1">
    <citation type="submission" date="2020-07" db="EMBL/GenBank/DDBJ databases">
        <authorList>
            <person name="Nieuwenhuis M."/>
            <person name="Van De Peppel L.J.J."/>
        </authorList>
    </citation>
    <scope>NUCLEOTIDE SEQUENCE</scope>
    <source>
        <strain evidence="2">AP01</strain>
        <tissue evidence="2">Mycelium</tissue>
    </source>
</reference>
<dbReference type="Proteomes" id="UP000775547">
    <property type="component" value="Unassembled WGS sequence"/>
</dbReference>
<accession>A0A9P7GIZ1</accession>
<feature type="compositionally biased region" description="Low complexity" evidence="1">
    <location>
        <begin position="156"/>
        <end position="169"/>
    </location>
</feature>
<evidence type="ECO:0000313" key="2">
    <source>
        <dbReference type="EMBL" id="KAG5647917.1"/>
    </source>
</evidence>
<organism evidence="2 3">
    <name type="scientific">Asterophora parasitica</name>
    <dbReference type="NCBI Taxonomy" id="117018"/>
    <lineage>
        <taxon>Eukaryota</taxon>
        <taxon>Fungi</taxon>
        <taxon>Dikarya</taxon>
        <taxon>Basidiomycota</taxon>
        <taxon>Agaricomycotina</taxon>
        <taxon>Agaricomycetes</taxon>
        <taxon>Agaricomycetidae</taxon>
        <taxon>Agaricales</taxon>
        <taxon>Tricholomatineae</taxon>
        <taxon>Lyophyllaceae</taxon>
        <taxon>Asterophora</taxon>
    </lineage>
</organism>
<sequence length="315" mass="34794">MFRTGSPYSPFFTSGLLSAPSSSRDPSPERPLAPRRGSLPTDSLRSPSSSNFYFTKRDPSEFRSFLSLDLAESQSQRSASLNRTVSVSAPIRHLRSSLRLRHSRDSIRTIPSPKPAPSITLPDLPIPSRASSLVITRTPAPAEVVPLPALIPFPTTKRNSTSTVTTSVRRTNRSHALARLEGRTASTRRRRARSNFMSMSDEDDDDEPPPLPLPSTTTLNALHEPEDLVLPPPSPPYTSPLAARFSSSLSPPRKPRKSLSTPNSKDWFPLNSFIDLQPEDDLLSSSPPGLKIDFNLNFALSRWSWRSFVEVANVS</sequence>